<dbReference type="PANTHER" id="PTHR43811">
    <property type="entry name" value="FKBP-TYPE PEPTIDYL-PROLYL CIS-TRANS ISOMERASE FKPA"/>
    <property type="match status" value="1"/>
</dbReference>
<evidence type="ECO:0000256" key="7">
    <source>
        <dbReference type="SAM" id="SignalP"/>
    </source>
</evidence>
<organism evidence="9 10">
    <name type="scientific">Hymenobacter guriensis</name>
    <dbReference type="NCBI Taxonomy" id="2793065"/>
    <lineage>
        <taxon>Bacteria</taxon>
        <taxon>Pseudomonadati</taxon>
        <taxon>Bacteroidota</taxon>
        <taxon>Cytophagia</taxon>
        <taxon>Cytophagales</taxon>
        <taxon>Hymenobacteraceae</taxon>
        <taxon>Hymenobacter</taxon>
    </lineage>
</organism>
<feature type="domain" description="PPIase FKBP-type" evidence="8">
    <location>
        <begin position="50"/>
        <end position="145"/>
    </location>
</feature>
<evidence type="ECO:0000256" key="4">
    <source>
        <dbReference type="ARBA" id="ARBA00023235"/>
    </source>
</evidence>
<comment type="caution">
    <text evidence="9">The sequence shown here is derived from an EMBL/GenBank/DDBJ whole genome shotgun (WGS) entry which is preliminary data.</text>
</comment>
<name>A0ABS0L2D5_9BACT</name>
<dbReference type="PANTHER" id="PTHR43811:SF19">
    <property type="entry name" value="39 KDA FK506-BINDING NUCLEAR PROTEIN"/>
    <property type="match status" value="1"/>
</dbReference>
<evidence type="ECO:0000256" key="1">
    <source>
        <dbReference type="ARBA" id="ARBA00000971"/>
    </source>
</evidence>
<evidence type="ECO:0000256" key="6">
    <source>
        <dbReference type="RuleBase" id="RU003915"/>
    </source>
</evidence>
<gene>
    <name evidence="9" type="ORF">I5L79_11815</name>
</gene>
<dbReference type="SUPFAM" id="SSF54534">
    <property type="entry name" value="FKBP-like"/>
    <property type="match status" value="1"/>
</dbReference>
<dbReference type="Gene3D" id="3.10.50.40">
    <property type="match status" value="1"/>
</dbReference>
<sequence length="145" mass="15752">MKHRSILWSLLLGVLPVAAYGQTAPDTLSLPTGIRYVVHTLGTGAAGRNGNTVLVHYTGFLPDGKMFESSAIEGRPVKAHLGEHDVIPGWEQVLPLLPAGTRAWVHIPAALAYGAKGVRDPDDNKRFTIPPNTDLRFELNIVRVK</sequence>
<dbReference type="Proteomes" id="UP000601099">
    <property type="component" value="Unassembled WGS sequence"/>
</dbReference>
<keyword evidence="10" id="KW-1185">Reference proteome</keyword>
<keyword evidence="3 5" id="KW-0697">Rotamase</keyword>
<dbReference type="EMBL" id="JADWYK010000006">
    <property type="protein sequence ID" value="MBG8554238.1"/>
    <property type="molecule type" value="Genomic_DNA"/>
</dbReference>
<keyword evidence="7" id="KW-0732">Signal</keyword>
<keyword evidence="4 5" id="KW-0413">Isomerase</keyword>
<dbReference type="InterPro" id="IPR046357">
    <property type="entry name" value="PPIase_dom_sf"/>
</dbReference>
<proteinExistence type="inferred from homology"/>
<feature type="signal peptide" evidence="7">
    <location>
        <begin position="1"/>
        <end position="19"/>
    </location>
</feature>
<dbReference type="RefSeq" id="WP_196955262.1">
    <property type="nucleotide sequence ID" value="NZ_JADWYK010000006.1"/>
</dbReference>
<dbReference type="Pfam" id="PF00254">
    <property type="entry name" value="FKBP_C"/>
    <property type="match status" value="1"/>
</dbReference>
<evidence type="ECO:0000313" key="10">
    <source>
        <dbReference type="Proteomes" id="UP000601099"/>
    </source>
</evidence>
<evidence type="ECO:0000256" key="3">
    <source>
        <dbReference type="ARBA" id="ARBA00023110"/>
    </source>
</evidence>
<feature type="chain" id="PRO_5046463085" description="Peptidyl-prolyl cis-trans isomerase" evidence="7">
    <location>
        <begin position="20"/>
        <end position="145"/>
    </location>
</feature>
<evidence type="ECO:0000256" key="2">
    <source>
        <dbReference type="ARBA" id="ARBA00006577"/>
    </source>
</evidence>
<comment type="catalytic activity">
    <reaction evidence="1 5 6">
        <text>[protein]-peptidylproline (omega=180) = [protein]-peptidylproline (omega=0)</text>
        <dbReference type="Rhea" id="RHEA:16237"/>
        <dbReference type="Rhea" id="RHEA-COMP:10747"/>
        <dbReference type="Rhea" id="RHEA-COMP:10748"/>
        <dbReference type="ChEBI" id="CHEBI:83833"/>
        <dbReference type="ChEBI" id="CHEBI:83834"/>
        <dbReference type="EC" id="5.2.1.8"/>
    </reaction>
</comment>
<accession>A0ABS0L2D5</accession>
<comment type="similarity">
    <text evidence="2 6">Belongs to the FKBP-type PPIase family.</text>
</comment>
<reference evidence="9 10" key="1">
    <citation type="submission" date="2020-11" db="EMBL/GenBank/DDBJ databases">
        <title>Hymenobacter sp.</title>
        <authorList>
            <person name="Kim M.K."/>
        </authorList>
    </citation>
    <scope>NUCLEOTIDE SEQUENCE [LARGE SCALE GENOMIC DNA]</scope>
    <source>
        <strain evidence="9 10">BT594</strain>
    </source>
</reference>
<dbReference type="InterPro" id="IPR001179">
    <property type="entry name" value="PPIase_FKBP_dom"/>
</dbReference>
<evidence type="ECO:0000259" key="8">
    <source>
        <dbReference type="PROSITE" id="PS50059"/>
    </source>
</evidence>
<dbReference type="GO" id="GO:0016853">
    <property type="term" value="F:isomerase activity"/>
    <property type="evidence" value="ECO:0007669"/>
    <property type="project" value="UniProtKB-KW"/>
</dbReference>
<evidence type="ECO:0000313" key="9">
    <source>
        <dbReference type="EMBL" id="MBG8554238.1"/>
    </source>
</evidence>
<protein>
    <recommendedName>
        <fullName evidence="6">Peptidyl-prolyl cis-trans isomerase</fullName>
        <ecNumber evidence="6">5.2.1.8</ecNumber>
    </recommendedName>
</protein>
<dbReference type="EC" id="5.2.1.8" evidence="6"/>
<evidence type="ECO:0000256" key="5">
    <source>
        <dbReference type="PROSITE-ProRule" id="PRU00277"/>
    </source>
</evidence>
<dbReference type="PROSITE" id="PS50059">
    <property type="entry name" value="FKBP_PPIASE"/>
    <property type="match status" value="1"/>
</dbReference>